<keyword evidence="8" id="KW-0119">Carbohydrate metabolism</keyword>
<keyword evidence="7" id="KW-0325">Glycoprotein</keyword>
<evidence type="ECO:0000256" key="2">
    <source>
        <dbReference type="ARBA" id="ARBA00008834"/>
    </source>
</evidence>
<evidence type="ECO:0000256" key="4">
    <source>
        <dbReference type="ARBA" id="ARBA00022729"/>
    </source>
</evidence>
<evidence type="ECO:0000313" key="15">
    <source>
        <dbReference type="EMBL" id="KAH7322664.1"/>
    </source>
</evidence>
<feature type="chain" id="PRO_5035444867" evidence="13">
    <location>
        <begin position="20"/>
        <end position="517"/>
    </location>
</feature>
<keyword evidence="9 12" id="KW-0326">Glycosidase</keyword>
<evidence type="ECO:0000256" key="11">
    <source>
        <dbReference type="ARBA" id="ARBA00023326"/>
    </source>
</evidence>
<dbReference type="Gene3D" id="2.160.20.10">
    <property type="entry name" value="Single-stranded right-handed beta-helix, Pectin lyase-like"/>
    <property type="match status" value="1"/>
</dbReference>
<evidence type="ECO:0000256" key="3">
    <source>
        <dbReference type="ARBA" id="ARBA00022525"/>
    </source>
</evidence>
<name>A0A8K0SX21_9HYPO</name>
<dbReference type="GO" id="GO:0046576">
    <property type="term" value="F:rhamnogalacturonan alpha-L-rhamnopyranosyl-(1-&gt;4)-alpha-D-galactopyranosyluronide lyase activity"/>
    <property type="evidence" value="ECO:0007669"/>
    <property type="project" value="UniProtKB-ARBA"/>
</dbReference>
<dbReference type="InterPro" id="IPR011050">
    <property type="entry name" value="Pectin_lyase_fold/virulence"/>
</dbReference>
<dbReference type="GO" id="GO:0000272">
    <property type="term" value="P:polysaccharide catabolic process"/>
    <property type="evidence" value="ECO:0007669"/>
    <property type="project" value="UniProtKB-KW"/>
</dbReference>
<dbReference type="InterPro" id="IPR024535">
    <property type="entry name" value="RHGA/B-epi-like_pectate_lyase"/>
</dbReference>
<evidence type="ECO:0000256" key="1">
    <source>
        <dbReference type="ARBA" id="ARBA00004613"/>
    </source>
</evidence>
<dbReference type="Proteomes" id="UP000813444">
    <property type="component" value="Unassembled WGS sequence"/>
</dbReference>
<comment type="subcellular location">
    <subcellularLocation>
        <location evidence="1">Secreted</location>
    </subcellularLocation>
</comment>
<evidence type="ECO:0000256" key="12">
    <source>
        <dbReference type="RuleBase" id="RU361169"/>
    </source>
</evidence>
<feature type="domain" description="Rhamnogalacturonase A/B/Epimerase-like pectate lyase" evidence="14">
    <location>
        <begin position="138"/>
        <end position="231"/>
    </location>
</feature>
<comment type="similarity">
    <text evidence="2 12">Belongs to the glycosyl hydrolase 28 family.</text>
</comment>
<dbReference type="OrthoDB" id="187139at2759"/>
<dbReference type="Pfam" id="PF00295">
    <property type="entry name" value="Glyco_hydro_28"/>
    <property type="match status" value="1"/>
</dbReference>
<evidence type="ECO:0000256" key="6">
    <source>
        <dbReference type="ARBA" id="ARBA00023157"/>
    </source>
</evidence>
<evidence type="ECO:0000256" key="8">
    <source>
        <dbReference type="ARBA" id="ARBA00023277"/>
    </source>
</evidence>
<keyword evidence="6" id="KW-1015">Disulfide bond</keyword>
<feature type="signal peptide" evidence="13">
    <location>
        <begin position="1"/>
        <end position="19"/>
    </location>
</feature>
<organism evidence="15 16">
    <name type="scientific">Stachybotrys elegans</name>
    <dbReference type="NCBI Taxonomy" id="80388"/>
    <lineage>
        <taxon>Eukaryota</taxon>
        <taxon>Fungi</taxon>
        <taxon>Dikarya</taxon>
        <taxon>Ascomycota</taxon>
        <taxon>Pezizomycotina</taxon>
        <taxon>Sordariomycetes</taxon>
        <taxon>Hypocreomycetidae</taxon>
        <taxon>Hypocreales</taxon>
        <taxon>Stachybotryaceae</taxon>
        <taxon>Stachybotrys</taxon>
    </lineage>
</organism>
<dbReference type="GO" id="GO:0071555">
    <property type="term" value="P:cell wall organization"/>
    <property type="evidence" value="ECO:0007669"/>
    <property type="project" value="UniProtKB-KW"/>
</dbReference>
<keyword evidence="3" id="KW-0964">Secreted</keyword>
<keyword evidence="16" id="KW-1185">Reference proteome</keyword>
<dbReference type="AlphaFoldDB" id="A0A8K0SX21"/>
<evidence type="ECO:0000256" key="13">
    <source>
        <dbReference type="SAM" id="SignalP"/>
    </source>
</evidence>
<proteinExistence type="inferred from homology"/>
<dbReference type="InterPro" id="IPR000743">
    <property type="entry name" value="Glyco_hydro_28"/>
</dbReference>
<dbReference type="EMBL" id="JAGPNK010000004">
    <property type="protein sequence ID" value="KAH7322664.1"/>
    <property type="molecule type" value="Genomic_DNA"/>
</dbReference>
<keyword evidence="4 13" id="KW-0732">Signal</keyword>
<sequence>MHFQSLLAVLSLLFVAVIGDGISYPRPNIYVKSPHFSLKVNGEYMYTVNYAKYDYVHFSMDEDVDNEIRIRAVTEDKINSYRISPENVPIKARVEGNELIFTIKKAHYLIIKINKKKEFVVMADPKETNVPSPRGSGIFNVLDHGADNTGARVTRGVQAALDAAGRQPGSIVYVPAGLYLVGNLVIPTKTSLYLAGGSVLRFTGNQADYKQLFSKSDFPGHFGTWWIQTAFDSTDIKVFGRGTIDGNGKNSRTNKIIADLLVPAGTTRFRADGILIRDASFWAVPIIQCEDVVLTNIKILDRFDVTQNDGIDVMESKGVKVRRAIAIANDDSFSTKTWPYKTGTTVPYPYPPQPQSDVLFEDCFAWTLCYGFKVGQGVHEVQDNVRFRNSVVYYGGVGIGIHHLFGTSVAKNILFENIIIEDLGGSPGGRATWLAIHIAEGGRGVGPVEDVTVRNIYARKIGKRDGYIQGFSADAMVKRVTLSDVFIYKNTTAATSLGAMNIKQTQFSEGIQIRNSR</sequence>
<dbReference type="GO" id="GO:0005576">
    <property type="term" value="C:extracellular region"/>
    <property type="evidence" value="ECO:0007669"/>
    <property type="project" value="UniProtKB-SubCell"/>
</dbReference>
<dbReference type="Pfam" id="PF12708">
    <property type="entry name" value="Pect-lyase_RHGA_epim"/>
    <property type="match status" value="1"/>
</dbReference>
<comment type="caution">
    <text evidence="15">The sequence shown here is derived from an EMBL/GenBank/DDBJ whole genome shotgun (WGS) entry which is preliminary data.</text>
</comment>
<reference evidence="15" key="1">
    <citation type="journal article" date="2021" name="Nat. Commun.">
        <title>Genetic determinants of endophytism in the Arabidopsis root mycobiome.</title>
        <authorList>
            <person name="Mesny F."/>
            <person name="Miyauchi S."/>
            <person name="Thiergart T."/>
            <person name="Pickel B."/>
            <person name="Atanasova L."/>
            <person name="Karlsson M."/>
            <person name="Huettel B."/>
            <person name="Barry K.W."/>
            <person name="Haridas S."/>
            <person name="Chen C."/>
            <person name="Bauer D."/>
            <person name="Andreopoulos W."/>
            <person name="Pangilinan J."/>
            <person name="LaButti K."/>
            <person name="Riley R."/>
            <person name="Lipzen A."/>
            <person name="Clum A."/>
            <person name="Drula E."/>
            <person name="Henrissat B."/>
            <person name="Kohler A."/>
            <person name="Grigoriev I.V."/>
            <person name="Martin F.M."/>
            <person name="Hacquard S."/>
        </authorList>
    </citation>
    <scope>NUCLEOTIDE SEQUENCE</scope>
    <source>
        <strain evidence="15">MPI-CAGE-CH-0235</strain>
    </source>
</reference>
<evidence type="ECO:0000259" key="14">
    <source>
        <dbReference type="Pfam" id="PF12708"/>
    </source>
</evidence>
<accession>A0A8K0SX21</accession>
<dbReference type="GO" id="GO:0004650">
    <property type="term" value="F:polygalacturonase activity"/>
    <property type="evidence" value="ECO:0007669"/>
    <property type="project" value="InterPro"/>
</dbReference>
<keyword evidence="11" id="KW-0624">Polysaccharide degradation</keyword>
<evidence type="ECO:0000256" key="10">
    <source>
        <dbReference type="ARBA" id="ARBA00023316"/>
    </source>
</evidence>
<gene>
    <name evidence="15" type="ORF">B0I35DRAFT_350890</name>
</gene>
<dbReference type="SUPFAM" id="SSF51126">
    <property type="entry name" value="Pectin lyase-like"/>
    <property type="match status" value="1"/>
</dbReference>
<evidence type="ECO:0000313" key="16">
    <source>
        <dbReference type="Proteomes" id="UP000813444"/>
    </source>
</evidence>
<keyword evidence="15" id="KW-0456">Lyase</keyword>
<dbReference type="InterPro" id="IPR012334">
    <property type="entry name" value="Pectin_lyas_fold"/>
</dbReference>
<keyword evidence="10" id="KW-0961">Cell wall biogenesis/degradation</keyword>
<keyword evidence="5 12" id="KW-0378">Hydrolase</keyword>
<protein>
    <submittedName>
        <fullName evidence="15">Pectin lyase-like protein</fullName>
    </submittedName>
</protein>
<dbReference type="PANTHER" id="PTHR31736">
    <property type="match status" value="1"/>
</dbReference>
<evidence type="ECO:0000256" key="9">
    <source>
        <dbReference type="ARBA" id="ARBA00023295"/>
    </source>
</evidence>
<evidence type="ECO:0000256" key="5">
    <source>
        <dbReference type="ARBA" id="ARBA00022801"/>
    </source>
</evidence>
<dbReference type="PANTHER" id="PTHR31736:SF19">
    <property type="entry name" value="PECTIN LYASE SUPERFAMILY PROTEIN-RELATED"/>
    <property type="match status" value="1"/>
</dbReference>
<evidence type="ECO:0000256" key="7">
    <source>
        <dbReference type="ARBA" id="ARBA00023180"/>
    </source>
</evidence>